<keyword evidence="6" id="KW-0479">Metal-binding</keyword>
<dbReference type="InterPro" id="IPR045851">
    <property type="entry name" value="AMP-bd_C_sf"/>
</dbReference>
<evidence type="ECO:0000256" key="2">
    <source>
        <dbReference type="ARBA" id="ARBA00022598"/>
    </source>
</evidence>
<dbReference type="GO" id="GO:0016208">
    <property type="term" value="F:AMP binding"/>
    <property type="evidence" value="ECO:0007669"/>
    <property type="project" value="InterPro"/>
</dbReference>
<dbReference type="Pfam" id="PF13193">
    <property type="entry name" value="AMP-binding_C"/>
    <property type="match status" value="1"/>
</dbReference>
<dbReference type="EMBL" id="CP000667">
    <property type="protein sequence ID" value="ABP56473.1"/>
    <property type="molecule type" value="Genomic_DNA"/>
</dbReference>
<dbReference type="PANTHER" id="PTHR24095:SF14">
    <property type="entry name" value="ACETYL-COENZYME A SYNTHETASE 1"/>
    <property type="match status" value="1"/>
</dbReference>
<dbReference type="KEGG" id="stp:Strop_4043"/>
<dbReference type="FunFam" id="3.40.50.12780:FF:000001">
    <property type="entry name" value="Acetyl-coenzyme A synthetase"/>
    <property type="match status" value="1"/>
</dbReference>
<dbReference type="Pfam" id="PF16177">
    <property type="entry name" value="ACAS_N"/>
    <property type="match status" value="1"/>
</dbReference>
<dbReference type="Gene3D" id="3.40.50.12780">
    <property type="entry name" value="N-terminal domain of ligase-like"/>
    <property type="match status" value="1"/>
</dbReference>
<dbReference type="InterPro" id="IPR000873">
    <property type="entry name" value="AMP-dep_synth/lig_dom"/>
</dbReference>
<comment type="similarity">
    <text evidence="1 6">Belongs to the ATP-dependent AMP-binding enzyme family.</text>
</comment>
<dbReference type="NCBIfam" id="TIGR02188">
    <property type="entry name" value="Ac_CoA_lig_AcsA"/>
    <property type="match status" value="1"/>
</dbReference>
<feature type="binding site" evidence="6">
    <location>
        <begin position="464"/>
        <end position="469"/>
    </location>
    <ligand>
        <name>ATP</name>
        <dbReference type="ChEBI" id="CHEBI:30616"/>
    </ligand>
</feature>
<evidence type="ECO:0000313" key="12">
    <source>
        <dbReference type="Proteomes" id="UP000000235"/>
    </source>
</evidence>
<feature type="region of interest" description="Disordered" evidence="7">
    <location>
        <begin position="18"/>
        <end position="40"/>
    </location>
</feature>
<dbReference type="HOGENOM" id="CLU_000022_3_6_11"/>
<feature type="binding site" evidence="6">
    <location>
        <begin position="246"/>
        <end position="249"/>
    </location>
    <ligand>
        <name>CoA</name>
        <dbReference type="ChEBI" id="CHEBI:57287"/>
    </ligand>
</feature>
<dbReference type="Proteomes" id="UP000000235">
    <property type="component" value="Chromosome"/>
</dbReference>
<feature type="binding site" evidence="6">
    <location>
        <position position="576"/>
    </location>
    <ligand>
        <name>ATP</name>
        <dbReference type="ChEBI" id="CHEBI:30616"/>
    </ligand>
</feature>
<dbReference type="GO" id="GO:0046872">
    <property type="term" value="F:metal ion binding"/>
    <property type="evidence" value="ECO:0007669"/>
    <property type="project" value="UniProtKB-KW"/>
</dbReference>
<feature type="domain" description="Acetyl-coenzyme A synthetase N-terminal" evidence="10">
    <location>
        <begin position="84"/>
        <end position="136"/>
    </location>
</feature>
<evidence type="ECO:0000256" key="1">
    <source>
        <dbReference type="ARBA" id="ARBA00006432"/>
    </source>
</evidence>
<dbReference type="GO" id="GO:0005524">
    <property type="term" value="F:ATP binding"/>
    <property type="evidence" value="ECO:0007669"/>
    <property type="project" value="UniProtKB-KW"/>
</dbReference>
<dbReference type="eggNOG" id="COG0365">
    <property type="taxonomic scope" value="Bacteria"/>
</dbReference>
<evidence type="ECO:0000259" key="8">
    <source>
        <dbReference type="Pfam" id="PF00501"/>
    </source>
</evidence>
<dbReference type="GO" id="GO:0003987">
    <property type="term" value="F:acetate-CoA ligase activity"/>
    <property type="evidence" value="ECO:0007669"/>
    <property type="project" value="UniProtKB-UniRule"/>
</dbReference>
<feature type="binding site" evidence="6">
    <location>
        <begin position="440"/>
        <end position="442"/>
    </location>
    <ligand>
        <name>ATP</name>
        <dbReference type="ChEBI" id="CHEBI:30616"/>
    </ligand>
</feature>
<keyword evidence="4 6" id="KW-0067">ATP-binding</keyword>
<dbReference type="PANTHER" id="PTHR24095">
    <property type="entry name" value="ACETYL-COENZYME A SYNTHETASE"/>
    <property type="match status" value="1"/>
</dbReference>
<feature type="binding site" evidence="6">
    <location>
        <position position="598"/>
    </location>
    <ligand>
        <name>Mg(2+)</name>
        <dbReference type="ChEBI" id="CHEBI:18420"/>
    </ligand>
</feature>
<dbReference type="InterPro" id="IPR025110">
    <property type="entry name" value="AMP-bd_C"/>
</dbReference>
<accession>A4XC16</accession>
<evidence type="ECO:0000256" key="5">
    <source>
        <dbReference type="ARBA" id="ARBA00022990"/>
    </source>
</evidence>
<evidence type="ECO:0000259" key="10">
    <source>
        <dbReference type="Pfam" id="PF16177"/>
    </source>
</evidence>
<keyword evidence="12" id="KW-1185">Reference proteome</keyword>
<protein>
    <recommendedName>
        <fullName evidence="6">Acetyl-coenzyme A synthetase</fullName>
        <shortName evidence="6">AcCoA synthetase</shortName>
        <shortName evidence="6">Acs</shortName>
        <ecNumber evidence="6">6.2.1.1</ecNumber>
    </recommendedName>
    <alternativeName>
        <fullName evidence="6">Acetate--CoA ligase</fullName>
    </alternativeName>
    <alternativeName>
        <fullName evidence="6">Acyl-activating enzyme</fullName>
    </alternativeName>
</protein>
<dbReference type="SUPFAM" id="SSF56801">
    <property type="entry name" value="Acetyl-CoA synthetase-like"/>
    <property type="match status" value="1"/>
</dbReference>
<feature type="domain" description="AMP-binding enzyme C-terminal" evidence="9">
    <location>
        <begin position="592"/>
        <end position="674"/>
    </location>
</feature>
<dbReference type="EC" id="6.2.1.1" evidence="6"/>
<comment type="function">
    <text evidence="6">Catalyzes the conversion of acetate into acetyl-CoA (AcCoA), an essential intermediate at the junction of anabolic and catabolic pathways. AcsA undergoes a two-step reaction. In the first half reaction, AcsA combines acetate with ATP to form acetyl-adenylate (AcAMP) intermediate. In the second half reaction, it can then transfer the acetyl group from AcAMP to the sulfhydryl group of CoA, forming the product AcCoA.</text>
</comment>
<dbReference type="InterPro" id="IPR011904">
    <property type="entry name" value="Ac_CoA_lig"/>
</dbReference>
<feature type="binding site" evidence="6">
    <location>
        <position position="364"/>
    </location>
    <ligand>
        <name>CoA</name>
        <dbReference type="ChEBI" id="CHEBI:57287"/>
    </ligand>
</feature>
<comment type="cofactor">
    <cofactor evidence="6">
        <name>Mg(2+)</name>
        <dbReference type="ChEBI" id="CHEBI:18420"/>
    </cofactor>
</comment>
<dbReference type="HAMAP" id="MF_01123">
    <property type="entry name" value="Ac_CoA_synth"/>
    <property type="match status" value="1"/>
</dbReference>
<comment type="PTM">
    <text evidence="6">Acetylated. Deacetylation by the SIR2-homolog deacetylase activates the enzyme.</text>
</comment>
<dbReference type="GO" id="GO:0005829">
    <property type="term" value="C:cytosol"/>
    <property type="evidence" value="ECO:0007669"/>
    <property type="project" value="TreeGrafter"/>
</dbReference>
<keyword evidence="3 6" id="KW-0547">Nucleotide-binding</keyword>
<feature type="binding site" evidence="6">
    <location>
        <position position="561"/>
    </location>
    <ligand>
        <name>ATP</name>
        <dbReference type="ChEBI" id="CHEBI:30616"/>
    </ligand>
</feature>
<feature type="binding site" evidence="6">
    <location>
        <position position="600"/>
    </location>
    <ligand>
        <name>Mg(2+)</name>
        <dbReference type="ChEBI" id="CHEBI:18420"/>
    </ligand>
</feature>
<sequence>MPSADAVLSAGVVSSGAGKTPFGAIRRPRQSPAPGPRANLCTETQVTPSDEGAGMSEALANLLNETRQFPPPAELAANANVTGETYAAANADRLAFWEQQAQRLTWTKRWDRVLDWSKPPFARWFVGGQLNVAYNCVDRHVEAGRGDRVAIHWEGEPGDTRTITYAELQKLTCQAANALTELGVTAGDRVAIYLPMVPEAVVAMLACARIGATHSVVFGGFSADALTNRIQDAAAKVVVTADGGYRRGRPSALKPTVDEAVSNCPSVEHVLVVRRTGEECSWSAKDRWWHETVGRASVEHQATAFDSEHPLFILYTSGTTARPKGILHTTGGYLTQASYTMHGVFDLKPDTDVYWCTADVGWVTGHSYIVYGPLSNGATQVMYEGTPDTPHRGRFWELVDRYRVTILYTAPTLIRTMMKWGEEIPAGFDLSSLRLLGSVGEPINPEAWMWYRQHVGGGQLPIVDTWWQTETGAIMISPLPGVTHTKPGSAMTPLPGINGDVVDDQGQPVPNGGGGYLVLREPWPSMLRTIWGDDNRFVETYWSRFGAGAGVGDDWVYFAGDGAKKDDDGHIWLLGRVDDVMLVSGHNISTTEVESALVSHPSVAEAAVVGATDPTTGQAIVAFAIPRGSAETEGTAGAQLITDLRDHVARTLGPIAKPRQIMLVPELPKTRSGKIMRRLLRDVAENRSLGDVTTLQDSSVMELIATGMGAGTGED</sequence>
<gene>
    <name evidence="6" type="primary">acsA</name>
    <name evidence="11" type="ordered locus">Strop_4043</name>
</gene>
<feature type="binding site" evidence="6">
    <location>
        <position position="603"/>
    </location>
    <ligand>
        <name>Mg(2+)</name>
        <dbReference type="ChEBI" id="CHEBI:18420"/>
    </ligand>
</feature>
<name>A4XC16_SALTO</name>
<keyword evidence="6" id="KW-0460">Magnesium</keyword>
<dbReference type="Pfam" id="PF00501">
    <property type="entry name" value="AMP-binding"/>
    <property type="match status" value="1"/>
</dbReference>
<dbReference type="InterPro" id="IPR042099">
    <property type="entry name" value="ANL_N_sf"/>
</dbReference>
<comment type="caution">
    <text evidence="6">Lacks conserved residue(s) required for the propagation of feature annotation.</text>
</comment>
<dbReference type="GO" id="GO:0019427">
    <property type="term" value="P:acetyl-CoA biosynthetic process from acetate"/>
    <property type="evidence" value="ECO:0007669"/>
    <property type="project" value="UniProtKB-UniRule"/>
</dbReference>
<dbReference type="InterPro" id="IPR032387">
    <property type="entry name" value="ACAS_N"/>
</dbReference>
<dbReference type="NCBIfam" id="NF001208">
    <property type="entry name" value="PRK00174.1"/>
    <property type="match status" value="1"/>
</dbReference>
<organism evidence="11 12">
    <name type="scientific">Salinispora tropica (strain ATCC BAA-916 / DSM 44818 / JCM 13857 / NBRC 105044 / CNB-440)</name>
    <dbReference type="NCBI Taxonomy" id="369723"/>
    <lineage>
        <taxon>Bacteria</taxon>
        <taxon>Bacillati</taxon>
        <taxon>Actinomycetota</taxon>
        <taxon>Actinomycetes</taxon>
        <taxon>Micromonosporales</taxon>
        <taxon>Micromonosporaceae</taxon>
        <taxon>Salinispora</taxon>
    </lineage>
</organism>
<feature type="domain" description="AMP-dependent synthetase/ligase" evidence="8">
    <location>
        <begin position="143"/>
        <end position="523"/>
    </location>
</feature>
<reference evidence="12" key="1">
    <citation type="journal article" date="2007" name="Proc. Natl. Acad. Sci. U.S.A.">
        <title>Genome sequencing reveals complex secondary metabolome in the marine actinomycete Salinispora tropica.</title>
        <authorList>
            <person name="Udwary D.W."/>
            <person name="Zeigler L."/>
            <person name="Asolkar R.N."/>
            <person name="Singan V."/>
            <person name="Lapidus A."/>
            <person name="Fenical W."/>
            <person name="Jensen P.R."/>
            <person name="Moore B.S."/>
        </authorList>
    </citation>
    <scope>NUCLEOTIDE SEQUENCE [LARGE SCALE GENOMIC DNA]</scope>
    <source>
        <strain evidence="12">ATCC BAA-916 / DSM 44818 / CNB-440</strain>
    </source>
</reference>
<dbReference type="AlphaFoldDB" id="A4XC16"/>
<dbReference type="CDD" id="cd05966">
    <property type="entry name" value="ACS"/>
    <property type="match status" value="1"/>
</dbReference>
<dbReference type="Gene3D" id="3.30.300.30">
    <property type="match status" value="1"/>
</dbReference>
<dbReference type="STRING" id="369723.Strop_4043"/>
<keyword evidence="2 6" id="KW-0436">Ligase</keyword>
<evidence type="ECO:0000256" key="7">
    <source>
        <dbReference type="SAM" id="MobiDB-lite"/>
    </source>
</evidence>
<feature type="modified residue" description="N6-acetyllysine" evidence="6">
    <location>
        <position position="674"/>
    </location>
</feature>
<feature type="binding site" evidence="6">
    <location>
        <position position="584"/>
    </location>
    <ligand>
        <name>CoA</name>
        <dbReference type="ChEBI" id="CHEBI:57287"/>
    </ligand>
</feature>
<evidence type="ECO:0000256" key="3">
    <source>
        <dbReference type="ARBA" id="ARBA00022741"/>
    </source>
</evidence>
<evidence type="ECO:0000256" key="6">
    <source>
        <dbReference type="HAMAP-Rule" id="MF_01123"/>
    </source>
</evidence>
<comment type="catalytic activity">
    <reaction evidence="6">
        <text>acetate + ATP + CoA = acetyl-CoA + AMP + diphosphate</text>
        <dbReference type="Rhea" id="RHEA:23176"/>
        <dbReference type="ChEBI" id="CHEBI:30089"/>
        <dbReference type="ChEBI" id="CHEBI:30616"/>
        <dbReference type="ChEBI" id="CHEBI:33019"/>
        <dbReference type="ChEBI" id="CHEBI:57287"/>
        <dbReference type="ChEBI" id="CHEBI:57288"/>
        <dbReference type="ChEBI" id="CHEBI:456215"/>
        <dbReference type="EC" id="6.2.1.1"/>
    </reaction>
</comment>
<proteinExistence type="inferred from homology"/>
<evidence type="ECO:0000313" key="11">
    <source>
        <dbReference type="EMBL" id="ABP56473.1"/>
    </source>
</evidence>
<evidence type="ECO:0000256" key="4">
    <source>
        <dbReference type="ARBA" id="ARBA00022840"/>
    </source>
</evidence>
<keyword evidence="5 6" id="KW-0007">Acetylation</keyword>
<evidence type="ECO:0000259" key="9">
    <source>
        <dbReference type="Pfam" id="PF13193"/>
    </source>
</evidence>